<evidence type="ECO:0000313" key="10">
    <source>
        <dbReference type="Proteomes" id="UP000004310"/>
    </source>
</evidence>
<dbReference type="PANTHER" id="PTHR30269">
    <property type="entry name" value="TRANSMEMBRANE PROTEIN YFCA"/>
    <property type="match status" value="1"/>
</dbReference>
<evidence type="ECO:0000256" key="2">
    <source>
        <dbReference type="ARBA" id="ARBA00009142"/>
    </source>
</evidence>
<name>Q0G4I1_9HYPH</name>
<keyword evidence="3" id="KW-0813">Transport</keyword>
<keyword evidence="6 8" id="KW-1133">Transmembrane helix</keyword>
<feature type="transmembrane region" description="Helical" evidence="8">
    <location>
        <begin position="113"/>
        <end position="131"/>
    </location>
</feature>
<comment type="similarity">
    <text evidence="2 8">Belongs to the 4-toluene sulfonate uptake permease (TSUP) (TC 2.A.102) family.</text>
</comment>
<feature type="transmembrane region" description="Helical" evidence="8">
    <location>
        <begin position="147"/>
        <end position="169"/>
    </location>
</feature>
<organism evidence="9 10">
    <name type="scientific">Fulvimarina pelagi HTCC2506</name>
    <dbReference type="NCBI Taxonomy" id="314231"/>
    <lineage>
        <taxon>Bacteria</taxon>
        <taxon>Pseudomonadati</taxon>
        <taxon>Pseudomonadota</taxon>
        <taxon>Alphaproteobacteria</taxon>
        <taxon>Hyphomicrobiales</taxon>
        <taxon>Aurantimonadaceae</taxon>
        <taxon>Fulvimarina</taxon>
    </lineage>
</organism>
<evidence type="ECO:0000256" key="4">
    <source>
        <dbReference type="ARBA" id="ARBA00022475"/>
    </source>
</evidence>
<keyword evidence="7 8" id="KW-0472">Membrane</keyword>
<evidence type="ECO:0000256" key="1">
    <source>
        <dbReference type="ARBA" id="ARBA00004651"/>
    </source>
</evidence>
<protein>
    <recommendedName>
        <fullName evidence="8">Probable membrane transporter protein</fullName>
    </recommendedName>
</protein>
<keyword evidence="5 8" id="KW-0812">Transmembrane</keyword>
<reference evidence="9 10" key="1">
    <citation type="journal article" date="2010" name="J. Bacteriol.">
        <title>Genome sequence of Fulvimarina pelagi HTCC2506T, a Mn(II)-oxidizing alphaproteobacterium possessing an aerobic anoxygenic photosynthetic gene cluster and Xanthorhodopsin.</title>
        <authorList>
            <person name="Kang I."/>
            <person name="Oh H.M."/>
            <person name="Lim S.I."/>
            <person name="Ferriera S."/>
            <person name="Giovannoni S.J."/>
            <person name="Cho J.C."/>
        </authorList>
    </citation>
    <scope>NUCLEOTIDE SEQUENCE [LARGE SCALE GENOMIC DNA]</scope>
    <source>
        <strain evidence="9 10">HTCC2506</strain>
    </source>
</reference>
<feature type="transmembrane region" description="Helical" evidence="8">
    <location>
        <begin position="20"/>
        <end position="39"/>
    </location>
</feature>
<evidence type="ECO:0000313" key="9">
    <source>
        <dbReference type="EMBL" id="EAU41500.1"/>
    </source>
</evidence>
<keyword evidence="10" id="KW-1185">Reference proteome</keyword>
<dbReference type="eggNOG" id="COG0730">
    <property type="taxonomic scope" value="Bacteria"/>
</dbReference>
<dbReference type="HOGENOM" id="CLU_054750_0_1_5"/>
<feature type="transmembrane region" description="Helical" evidence="8">
    <location>
        <begin position="51"/>
        <end position="75"/>
    </location>
</feature>
<dbReference type="Pfam" id="PF01925">
    <property type="entry name" value="TauE"/>
    <property type="match status" value="1"/>
</dbReference>
<comment type="caution">
    <text evidence="9">The sequence shown here is derived from an EMBL/GenBank/DDBJ whole genome shotgun (WGS) entry which is preliminary data.</text>
</comment>
<dbReference type="Proteomes" id="UP000004310">
    <property type="component" value="Unassembled WGS sequence"/>
</dbReference>
<gene>
    <name evidence="9" type="ORF">FP2506_13744</name>
</gene>
<feature type="transmembrane region" description="Helical" evidence="8">
    <location>
        <begin position="240"/>
        <end position="258"/>
    </location>
</feature>
<evidence type="ECO:0000256" key="8">
    <source>
        <dbReference type="RuleBase" id="RU363041"/>
    </source>
</evidence>
<evidence type="ECO:0000256" key="5">
    <source>
        <dbReference type="ARBA" id="ARBA00022692"/>
    </source>
</evidence>
<dbReference type="EMBL" id="AATP01000002">
    <property type="protein sequence ID" value="EAU41500.1"/>
    <property type="molecule type" value="Genomic_DNA"/>
</dbReference>
<evidence type="ECO:0000256" key="7">
    <source>
        <dbReference type="ARBA" id="ARBA00023136"/>
    </source>
</evidence>
<evidence type="ECO:0000256" key="6">
    <source>
        <dbReference type="ARBA" id="ARBA00022989"/>
    </source>
</evidence>
<comment type="subcellular location">
    <subcellularLocation>
        <location evidence="1 8">Cell membrane</location>
        <topology evidence="1 8">Multi-pass membrane protein</topology>
    </subcellularLocation>
</comment>
<dbReference type="AlphaFoldDB" id="Q0G4I1"/>
<dbReference type="PANTHER" id="PTHR30269:SF37">
    <property type="entry name" value="MEMBRANE TRANSPORTER PROTEIN"/>
    <property type="match status" value="1"/>
</dbReference>
<feature type="transmembrane region" description="Helical" evidence="8">
    <location>
        <begin position="216"/>
        <end position="234"/>
    </location>
</feature>
<dbReference type="InterPro" id="IPR052017">
    <property type="entry name" value="TSUP"/>
</dbReference>
<feature type="transmembrane region" description="Helical" evidence="8">
    <location>
        <begin position="87"/>
        <end position="107"/>
    </location>
</feature>
<proteinExistence type="inferred from homology"/>
<dbReference type="GO" id="GO:0005886">
    <property type="term" value="C:plasma membrane"/>
    <property type="evidence" value="ECO:0007669"/>
    <property type="project" value="UniProtKB-SubCell"/>
</dbReference>
<dbReference type="InterPro" id="IPR002781">
    <property type="entry name" value="TM_pro_TauE-like"/>
</dbReference>
<sequence>MLAGDLDRLHSPPCMITDPWFYCAAIPAVFLVGLSKGGFGGTMALVGVPMMALVISPVAAAGILLPILILMDLIALYAWRGTFSKTVLADMLPASVLGISLGYLTSAYAPPDAVSIVVGLLSLWFVTNWFLHARHAMTPVPENRRRAWAWGVGAGYGSFVAHAGGPTFQIYVLPLRLAPPVYAGTAVVFFAVTNVAKLIPYYALGQFSYENLATSLALFPVAPIATFCGVWLVKRLEPELFYRIVYGLLVPVGLKLIYDGLTAISA</sequence>
<keyword evidence="4 8" id="KW-1003">Cell membrane</keyword>
<feature type="transmembrane region" description="Helical" evidence="8">
    <location>
        <begin position="181"/>
        <end position="204"/>
    </location>
</feature>
<accession>Q0G4I1</accession>
<evidence type="ECO:0000256" key="3">
    <source>
        <dbReference type="ARBA" id="ARBA00022448"/>
    </source>
</evidence>